<dbReference type="eggNOG" id="arCOG07477">
    <property type="taxonomic scope" value="Archaea"/>
</dbReference>
<dbReference type="Proteomes" id="UP000005270">
    <property type="component" value="Chromosome"/>
</dbReference>
<dbReference type="KEGG" id="thg:TCELL_0136"/>
<evidence type="ECO:0008006" key="4">
    <source>
        <dbReference type="Google" id="ProtNLM"/>
    </source>
</evidence>
<feature type="transmembrane region" description="Helical" evidence="1">
    <location>
        <begin position="9"/>
        <end position="28"/>
    </location>
</feature>
<name>I3TCS3_THEC1</name>
<sequence>MLRGLARDYAFSLMLVAGLMIRLVFVPYTSGSDIAQFASFSDTFLRHGLEFYKYADAKLYAEEGWPYNWPYVYGPQLVLLLAPLRALLRQPVLAYWNSGNYYVYVPVEWVVACKSLFVAFDVVSGVLIYLILSRYSGGRAALVGFALYYLNPAVIYTSSVYGMFDQIPLSLILASLYLYRSGRRLPSLALAGLAATFKPNVAPASLGVLVSSLVEDKCLKSRLSGLAAFVLGALSPFAPFAAYYSQTLSKAFEVLASLKPGYTYPIVYSFNGLSSLATYMHQYSGGDYEWVVSYWWVFYLVLNVLVAIWLTSTRERDAGLLALLLYLAFTTSYWRVNYQYFVPGIGLAALQVGGSRRRMVASMVYIAYIAFWVFMFPTSWWAHVHIKEPNTELWRVMDMFSLMVFDEGVYVVYSVLLTVLSVAVITALVL</sequence>
<proteinExistence type="predicted"/>
<keyword evidence="1" id="KW-1133">Transmembrane helix</keyword>
<keyword evidence="1" id="KW-0812">Transmembrane</keyword>
<accession>I3TCS3</accession>
<evidence type="ECO:0000256" key="1">
    <source>
        <dbReference type="SAM" id="Phobius"/>
    </source>
</evidence>
<dbReference type="AlphaFoldDB" id="I3TCS3"/>
<dbReference type="OrthoDB" id="100870at2157"/>
<gene>
    <name evidence="2" type="ordered locus">TCELL_0136</name>
</gene>
<feature type="transmembrane region" description="Helical" evidence="1">
    <location>
        <begin position="318"/>
        <end position="338"/>
    </location>
</feature>
<feature type="transmembrane region" description="Helical" evidence="1">
    <location>
        <begin position="359"/>
        <end position="382"/>
    </location>
</feature>
<keyword evidence="3" id="KW-1185">Reference proteome</keyword>
<dbReference type="HOGENOM" id="CLU_625033_0_0_2"/>
<dbReference type="InParanoid" id="I3TCS3"/>
<evidence type="ECO:0000313" key="2">
    <source>
        <dbReference type="EMBL" id="AFK50561.1"/>
    </source>
</evidence>
<dbReference type="EMBL" id="CP003531">
    <property type="protein sequence ID" value="AFK50561.1"/>
    <property type="molecule type" value="Genomic_DNA"/>
</dbReference>
<organism evidence="2 3">
    <name type="scientific">Thermogladius calderae (strain DSM 22663 / VKM B-2946 / 1633)</name>
    <dbReference type="NCBI Taxonomy" id="1184251"/>
    <lineage>
        <taxon>Archaea</taxon>
        <taxon>Thermoproteota</taxon>
        <taxon>Thermoprotei</taxon>
        <taxon>Desulfurococcales</taxon>
        <taxon>Desulfurococcaceae</taxon>
        <taxon>Thermogladius</taxon>
    </lineage>
</organism>
<keyword evidence="1" id="KW-0472">Membrane</keyword>
<feature type="transmembrane region" description="Helical" evidence="1">
    <location>
        <begin position="223"/>
        <end position="242"/>
    </location>
</feature>
<feature type="transmembrane region" description="Helical" evidence="1">
    <location>
        <begin position="292"/>
        <end position="312"/>
    </location>
</feature>
<dbReference type="RefSeq" id="WP_014736812.1">
    <property type="nucleotide sequence ID" value="NC_017954.1"/>
</dbReference>
<feature type="transmembrane region" description="Helical" evidence="1">
    <location>
        <begin position="410"/>
        <end position="429"/>
    </location>
</feature>
<evidence type="ECO:0000313" key="3">
    <source>
        <dbReference type="Proteomes" id="UP000005270"/>
    </source>
</evidence>
<protein>
    <recommendedName>
        <fullName evidence="4">DUF2029 domain-containing protein</fullName>
    </recommendedName>
</protein>
<dbReference type="GeneID" id="13012414"/>
<feature type="transmembrane region" description="Helical" evidence="1">
    <location>
        <begin position="109"/>
        <end position="133"/>
    </location>
</feature>
<feature type="transmembrane region" description="Helical" evidence="1">
    <location>
        <begin position="153"/>
        <end position="179"/>
    </location>
</feature>
<reference evidence="2 3" key="1">
    <citation type="journal article" date="2012" name="J. Bacteriol.">
        <title>Complete genome sequence of the hyperthermophilic cellulolytic Crenarchaeon 'Thermogladius cellulolyticus' 1633.</title>
        <authorList>
            <person name="Mardanov A.V."/>
            <person name="Kochetkova T.V."/>
            <person name="Beletsky A.V."/>
            <person name="Bonch-Osmolovskaya E.A."/>
            <person name="Ravin N.V."/>
            <person name="Skryabin K.G."/>
        </authorList>
    </citation>
    <scope>NUCLEOTIDE SEQUENCE [LARGE SCALE GENOMIC DNA]</scope>
    <source>
        <strain evidence="3">DSM 22663 / VKM B-2946 / 1633</strain>
    </source>
</reference>